<dbReference type="PROSITE" id="PS50102">
    <property type="entry name" value="RRM"/>
    <property type="match status" value="1"/>
</dbReference>
<feature type="domain" description="RRM" evidence="3">
    <location>
        <begin position="17"/>
        <end position="102"/>
    </location>
</feature>
<reference evidence="4 5" key="1">
    <citation type="journal article" date="2020" name="ISME J.">
        <title>Uncovering the hidden diversity of litter-decomposition mechanisms in mushroom-forming fungi.</title>
        <authorList>
            <person name="Floudas D."/>
            <person name="Bentzer J."/>
            <person name="Ahren D."/>
            <person name="Johansson T."/>
            <person name="Persson P."/>
            <person name="Tunlid A."/>
        </authorList>
    </citation>
    <scope>NUCLEOTIDE SEQUENCE [LARGE SCALE GENOMIC DNA]</scope>
    <source>
        <strain evidence="4 5">CBS 291.85</strain>
    </source>
</reference>
<comment type="caution">
    <text evidence="4">The sequence shown here is derived from an EMBL/GenBank/DDBJ whole genome shotgun (WGS) entry which is preliminary data.</text>
</comment>
<feature type="region of interest" description="Disordered" evidence="2">
    <location>
        <begin position="236"/>
        <end position="351"/>
    </location>
</feature>
<organism evidence="4 5">
    <name type="scientific">Tetrapyrgos nigripes</name>
    <dbReference type="NCBI Taxonomy" id="182062"/>
    <lineage>
        <taxon>Eukaryota</taxon>
        <taxon>Fungi</taxon>
        <taxon>Dikarya</taxon>
        <taxon>Basidiomycota</taxon>
        <taxon>Agaricomycotina</taxon>
        <taxon>Agaricomycetes</taxon>
        <taxon>Agaricomycetidae</taxon>
        <taxon>Agaricales</taxon>
        <taxon>Marasmiineae</taxon>
        <taxon>Marasmiaceae</taxon>
        <taxon>Tetrapyrgos</taxon>
    </lineage>
</organism>
<dbReference type="AlphaFoldDB" id="A0A8H5LFQ5"/>
<feature type="compositionally biased region" description="Basic and acidic residues" evidence="2">
    <location>
        <begin position="264"/>
        <end position="273"/>
    </location>
</feature>
<feature type="compositionally biased region" description="Polar residues" evidence="2">
    <location>
        <begin position="336"/>
        <end position="351"/>
    </location>
</feature>
<feature type="region of interest" description="Disordered" evidence="2">
    <location>
        <begin position="567"/>
        <end position="625"/>
    </location>
</feature>
<name>A0A8H5LFQ5_9AGAR</name>
<dbReference type="Gene3D" id="3.30.70.330">
    <property type="match status" value="1"/>
</dbReference>
<dbReference type="GO" id="GO:0003723">
    <property type="term" value="F:RNA binding"/>
    <property type="evidence" value="ECO:0007669"/>
    <property type="project" value="UniProtKB-UniRule"/>
</dbReference>
<dbReference type="SUPFAM" id="SSF54928">
    <property type="entry name" value="RNA-binding domain, RBD"/>
    <property type="match status" value="1"/>
</dbReference>
<accession>A0A8H5LFQ5</accession>
<evidence type="ECO:0000256" key="1">
    <source>
        <dbReference type="PROSITE-ProRule" id="PRU00176"/>
    </source>
</evidence>
<feature type="compositionally biased region" description="Polar residues" evidence="2">
    <location>
        <begin position="274"/>
        <end position="290"/>
    </location>
</feature>
<dbReference type="Pfam" id="PF00076">
    <property type="entry name" value="RRM_1"/>
    <property type="match status" value="1"/>
</dbReference>
<dbReference type="InterPro" id="IPR000504">
    <property type="entry name" value="RRM_dom"/>
</dbReference>
<dbReference type="CDD" id="cd00590">
    <property type="entry name" value="RRM_SF"/>
    <property type="match status" value="1"/>
</dbReference>
<gene>
    <name evidence="4" type="ORF">D9758_009491</name>
</gene>
<dbReference type="Proteomes" id="UP000559256">
    <property type="component" value="Unassembled WGS sequence"/>
</dbReference>
<dbReference type="InterPro" id="IPR035979">
    <property type="entry name" value="RBD_domain_sf"/>
</dbReference>
<dbReference type="OrthoDB" id="3265210at2759"/>
<feature type="compositionally biased region" description="Low complexity" evidence="2">
    <location>
        <begin position="183"/>
        <end position="196"/>
    </location>
</feature>
<protein>
    <recommendedName>
        <fullName evidence="3">RRM domain-containing protein</fullName>
    </recommendedName>
</protein>
<dbReference type="EMBL" id="JAACJM010000055">
    <property type="protein sequence ID" value="KAF5356392.1"/>
    <property type="molecule type" value="Genomic_DNA"/>
</dbReference>
<evidence type="ECO:0000259" key="3">
    <source>
        <dbReference type="PROSITE" id="PS50102"/>
    </source>
</evidence>
<keyword evidence="1" id="KW-0694">RNA-binding</keyword>
<sequence>MNTANTSYKPHPRLKKPVVFIQKVPTVVHKEDLFQLFRKFRVSDDATITLTKASARKAKARQQVACIEFSSLDSAEKAMALLQHEQLTPHSNFPHRIYFALSKSGSPIKPSPAPLPRLFKYQDLNTTRIYDLLRPYGPIFSLKVEEKYRTVSVVFWEAEDADEAVKSLDQFERVDEVRVQLWSASDDSQSSQTMQSNGETILPSDPETGFAPILPESNDATSIPVTKSSILVPSTPVTVSVSTSFEHARTEESPKPTEPVHPSNDTEWHDVSEGRTSPSPQTTDIHTDSSVAEPEIEATSFSPSNSETTLVGSPTVPHTEDTSPGLNYSKAVQADPPQSNFRAPEKPSSTLDVDTAKNLASLVSNIWKEEAGRLRAEVVDLRVREGKIAEELKDSKAQESRIAKELNRSRARECRIAEELENEKVKREEESREAQKKIASMQMTISGLEWENEYLGKEKSRLQRQLDMQFEEKAEAEATAKEVNRLREQLRQCGNRELDLLKSAENLVERLQEAKEREAEKENTIAKLERQVDLSENKIAELERQLELSESRRKMLELEADKPKWEEARKKREMQQREKEAKEADRRKKQEEERRKQEERKKREDTERKRKEEQRRREEEEKLRQENAWREATAKEVERCRRRDHDWTPWLLWGTSRALGRFKIVMNGFEEQKFSSSCPMVLMSIPWPVLDHPSFFKLEQVQWDAVEKFFNAVQKVMSYADYKALVERAHKMFHPDRWRSRNVLSSVMDVEERDAFEKAGNRVSQAITPIWRNLRR</sequence>
<feature type="region of interest" description="Disordered" evidence="2">
    <location>
        <begin position="183"/>
        <end position="217"/>
    </location>
</feature>
<feature type="compositionally biased region" description="Basic and acidic residues" evidence="2">
    <location>
        <begin position="246"/>
        <end position="255"/>
    </location>
</feature>
<proteinExistence type="predicted"/>
<feature type="region of interest" description="Disordered" evidence="2">
    <location>
        <begin position="515"/>
        <end position="534"/>
    </location>
</feature>
<evidence type="ECO:0000313" key="5">
    <source>
        <dbReference type="Proteomes" id="UP000559256"/>
    </source>
</evidence>
<keyword evidence="5" id="KW-1185">Reference proteome</keyword>
<dbReference type="InterPro" id="IPR012677">
    <property type="entry name" value="Nucleotide-bd_a/b_plait_sf"/>
</dbReference>
<feature type="compositionally biased region" description="Polar residues" evidence="2">
    <location>
        <begin position="299"/>
        <end position="312"/>
    </location>
</feature>
<evidence type="ECO:0000313" key="4">
    <source>
        <dbReference type="EMBL" id="KAF5356392.1"/>
    </source>
</evidence>
<evidence type="ECO:0000256" key="2">
    <source>
        <dbReference type="SAM" id="MobiDB-lite"/>
    </source>
</evidence>